<proteinExistence type="predicted"/>
<dbReference type="EMBL" id="DF968183">
    <property type="protein sequence ID" value="GAP44604.1"/>
    <property type="molecule type" value="Genomic_DNA"/>
</dbReference>
<evidence type="ECO:0000313" key="1">
    <source>
        <dbReference type="EMBL" id="GAP44604.1"/>
    </source>
</evidence>
<evidence type="ECO:0000313" key="2">
    <source>
        <dbReference type="Proteomes" id="UP000053091"/>
    </source>
</evidence>
<name>A0A0S7BUL6_9BACT</name>
<gene>
    <name evidence="1" type="ORF">TBC1_12413</name>
</gene>
<keyword evidence="2" id="KW-1185">Reference proteome</keyword>
<protein>
    <submittedName>
        <fullName evidence="1">Uncharacterized protein</fullName>
    </submittedName>
</protein>
<dbReference type="STRING" id="1678841.TBC1_12413"/>
<dbReference type="AlphaFoldDB" id="A0A0S7BUL6"/>
<reference evidence="1" key="1">
    <citation type="journal article" date="2015" name="Genome Announc.">
        <title>Draft Genome Sequence of Bacteroidales Strain TBC1, a Novel Isolate from a Methanogenic Wastewater Treatment System.</title>
        <authorList>
            <person name="Tourlousse D.M."/>
            <person name="Matsuura N."/>
            <person name="Sun L."/>
            <person name="Toyonaga M."/>
            <person name="Kuroda K."/>
            <person name="Ohashi A."/>
            <person name="Cruz R."/>
            <person name="Yamaguchi T."/>
            <person name="Sekiguchi Y."/>
        </authorList>
    </citation>
    <scope>NUCLEOTIDE SEQUENCE [LARGE SCALE GENOMIC DNA]</scope>
    <source>
        <strain evidence="1">TBC1</strain>
    </source>
</reference>
<dbReference type="Proteomes" id="UP000053091">
    <property type="component" value="Unassembled WGS sequence"/>
</dbReference>
<accession>A0A0S7BUL6</accession>
<organism evidence="1">
    <name type="scientific">Lentimicrobium saccharophilum</name>
    <dbReference type="NCBI Taxonomy" id="1678841"/>
    <lineage>
        <taxon>Bacteria</taxon>
        <taxon>Pseudomonadati</taxon>
        <taxon>Bacteroidota</taxon>
        <taxon>Bacteroidia</taxon>
        <taxon>Bacteroidales</taxon>
        <taxon>Lentimicrobiaceae</taxon>
        <taxon>Lentimicrobium</taxon>
    </lineage>
</organism>
<sequence>MFESPSVIHNFVKYSKAKILCHKNDLFIIYDRGLYNLKDIQQQHKNMKLTSLAGIALTMAFLFTITPEAHSQDELENMLTRRQISCQDISLNSSEYIPWYHQEGLMDSALLVLRTGVKNAAAPSP</sequence>